<dbReference type="EMBL" id="JAWXYC010000004">
    <property type="protein sequence ID" value="MDX5952444.1"/>
    <property type="molecule type" value="Genomic_DNA"/>
</dbReference>
<keyword evidence="2" id="KW-1185">Reference proteome</keyword>
<dbReference type="GeneID" id="56449635"/>
<comment type="caution">
    <text evidence="1">The sequence shown here is derived from an EMBL/GenBank/DDBJ whole genome shotgun (WGS) entry which is preliminary data.</text>
</comment>
<protein>
    <recommendedName>
        <fullName evidence="3">DUF3887 domain-containing protein</fullName>
    </recommendedName>
</protein>
<sequence length="145" mass="16101">MIHCPEMGSTLMRCVRPIFAGISAGMLMLALQAWEGAAMGNSPVFRFEDYSGLSNEEAKKAVSEHLEKMFPSGSLADNPKKYLENAGAKCQELAKYPGFYYCTYNHSAGGIRSIFVTIEWKILIWYSDGKRYVSKIEVNRGATGP</sequence>
<gene>
    <name evidence="1" type="ORF">SIM66_14795</name>
</gene>
<proteinExistence type="predicted"/>
<name>A0ABU4P5A0_AZOBR</name>
<organism evidence="1 2">
    <name type="scientific">Azospirillum brasilense</name>
    <dbReference type="NCBI Taxonomy" id="192"/>
    <lineage>
        <taxon>Bacteria</taxon>
        <taxon>Pseudomonadati</taxon>
        <taxon>Pseudomonadota</taxon>
        <taxon>Alphaproteobacteria</taxon>
        <taxon>Rhodospirillales</taxon>
        <taxon>Azospirillaceae</taxon>
        <taxon>Azospirillum</taxon>
    </lineage>
</organism>
<evidence type="ECO:0008006" key="3">
    <source>
        <dbReference type="Google" id="ProtNLM"/>
    </source>
</evidence>
<reference evidence="1 2" key="1">
    <citation type="submission" date="2023-11" db="EMBL/GenBank/DDBJ databases">
        <title>MicrobeMod: A computational toolkit for identifying prokaryotic methylation and restriction-modification with nanopore sequencing.</title>
        <authorList>
            <person name="Crits-Christoph A."/>
            <person name="Kang S.C."/>
            <person name="Lee H."/>
            <person name="Ostrov N."/>
        </authorList>
    </citation>
    <scope>NUCLEOTIDE SEQUENCE [LARGE SCALE GENOMIC DNA]</scope>
    <source>
        <strain evidence="1 2">ATCC 29145</strain>
    </source>
</reference>
<dbReference type="Proteomes" id="UP001277471">
    <property type="component" value="Unassembled WGS sequence"/>
</dbReference>
<accession>A0ABU4P5A0</accession>
<dbReference type="RefSeq" id="WP_137165147.1">
    <property type="nucleotide sequence ID" value="NZ_CP012914.1"/>
</dbReference>
<evidence type="ECO:0000313" key="1">
    <source>
        <dbReference type="EMBL" id="MDX5952444.1"/>
    </source>
</evidence>
<evidence type="ECO:0000313" key="2">
    <source>
        <dbReference type="Proteomes" id="UP001277471"/>
    </source>
</evidence>